<sequence length="82" mass="8628">MLKSLCVLLQLVTLSGLFVAYLYNSSGQHTPSAPQYSGSGGLSHSQQQSHTAHFGTPSDRFNSGVGLFGDNATVNGFGVPRQ</sequence>
<protein>
    <submittedName>
        <fullName evidence="1">Uncharacterized protein</fullName>
    </submittedName>
</protein>
<accession>A0ACC1B0I6</accession>
<comment type="caution">
    <text evidence="1">The sequence shown here is derived from an EMBL/GenBank/DDBJ whole genome shotgun (WGS) entry which is preliminary data.</text>
</comment>
<evidence type="ECO:0000313" key="1">
    <source>
        <dbReference type="EMBL" id="KAJ0092436.1"/>
    </source>
</evidence>
<name>A0ACC1B0I6_9ROSI</name>
<proteinExistence type="predicted"/>
<keyword evidence="2" id="KW-1185">Reference proteome</keyword>
<reference evidence="2" key="1">
    <citation type="journal article" date="2023" name="G3 (Bethesda)">
        <title>Genome assembly and association tests identify interacting loci associated with vigor, precocity, and sex in interspecific pistachio rootstocks.</title>
        <authorList>
            <person name="Palmer W."/>
            <person name="Jacygrad E."/>
            <person name="Sagayaradj S."/>
            <person name="Cavanaugh K."/>
            <person name="Han R."/>
            <person name="Bertier L."/>
            <person name="Beede B."/>
            <person name="Kafkas S."/>
            <person name="Golino D."/>
            <person name="Preece J."/>
            <person name="Michelmore R."/>
        </authorList>
    </citation>
    <scope>NUCLEOTIDE SEQUENCE [LARGE SCALE GENOMIC DNA]</scope>
</reference>
<gene>
    <name evidence="1" type="ORF">Patl1_26565</name>
</gene>
<evidence type="ECO:0000313" key="2">
    <source>
        <dbReference type="Proteomes" id="UP001164250"/>
    </source>
</evidence>
<dbReference type="EMBL" id="CM047903">
    <property type="protein sequence ID" value="KAJ0092436.1"/>
    <property type="molecule type" value="Genomic_DNA"/>
</dbReference>
<organism evidence="1 2">
    <name type="scientific">Pistacia atlantica</name>
    <dbReference type="NCBI Taxonomy" id="434234"/>
    <lineage>
        <taxon>Eukaryota</taxon>
        <taxon>Viridiplantae</taxon>
        <taxon>Streptophyta</taxon>
        <taxon>Embryophyta</taxon>
        <taxon>Tracheophyta</taxon>
        <taxon>Spermatophyta</taxon>
        <taxon>Magnoliopsida</taxon>
        <taxon>eudicotyledons</taxon>
        <taxon>Gunneridae</taxon>
        <taxon>Pentapetalae</taxon>
        <taxon>rosids</taxon>
        <taxon>malvids</taxon>
        <taxon>Sapindales</taxon>
        <taxon>Anacardiaceae</taxon>
        <taxon>Pistacia</taxon>
    </lineage>
</organism>
<dbReference type="Proteomes" id="UP001164250">
    <property type="component" value="Chromosome 7"/>
</dbReference>